<dbReference type="PANTHER" id="PTHR38011">
    <property type="entry name" value="DIHYDROFOLATE REDUCTASE FAMILY PROTEIN (AFU_ORTHOLOGUE AFUA_8G06820)"/>
    <property type="match status" value="1"/>
</dbReference>
<dbReference type="AlphaFoldDB" id="A0A6J4N881"/>
<dbReference type="InterPro" id="IPR002734">
    <property type="entry name" value="RibDG_C"/>
</dbReference>
<gene>
    <name evidence="2" type="ORF">AVDCRST_MAG84-4853</name>
</gene>
<dbReference type="EC" id="1.5.1.3" evidence="2"/>
<dbReference type="InterPro" id="IPR001796">
    <property type="entry name" value="DHFR_dom"/>
</dbReference>
<dbReference type="GO" id="GO:0008703">
    <property type="term" value="F:5-amino-6-(5-phosphoribosylamino)uracil reductase activity"/>
    <property type="evidence" value="ECO:0007669"/>
    <property type="project" value="InterPro"/>
</dbReference>
<accession>A0A6J4N881</accession>
<reference evidence="2" key="1">
    <citation type="submission" date="2020-02" db="EMBL/GenBank/DDBJ databases">
        <authorList>
            <person name="Meier V. D."/>
        </authorList>
    </citation>
    <scope>NUCLEOTIDE SEQUENCE</scope>
    <source>
        <strain evidence="2">AVDCRST_MAG84</strain>
    </source>
</reference>
<name>A0A6J4N881_9CYAN</name>
<dbReference type="InterPro" id="IPR050765">
    <property type="entry name" value="Riboflavin_Biosynth_HTPR"/>
</dbReference>
<dbReference type="GO" id="GO:0004146">
    <property type="term" value="F:dihydrofolate reductase activity"/>
    <property type="evidence" value="ECO:0007669"/>
    <property type="project" value="UniProtKB-EC"/>
</dbReference>
<evidence type="ECO:0000313" key="2">
    <source>
        <dbReference type="EMBL" id="CAA9377829.1"/>
    </source>
</evidence>
<dbReference type="GO" id="GO:0009231">
    <property type="term" value="P:riboflavin biosynthetic process"/>
    <property type="evidence" value="ECO:0007669"/>
    <property type="project" value="InterPro"/>
</dbReference>
<dbReference type="EMBL" id="CADCTZ010001076">
    <property type="protein sequence ID" value="CAA9377829.1"/>
    <property type="molecule type" value="Genomic_DNA"/>
</dbReference>
<dbReference type="Pfam" id="PF01872">
    <property type="entry name" value="RibD_C"/>
    <property type="match status" value="1"/>
</dbReference>
<dbReference type="InterPro" id="IPR024072">
    <property type="entry name" value="DHFR-like_dom_sf"/>
</dbReference>
<dbReference type="CDD" id="cd00209">
    <property type="entry name" value="DHFR"/>
    <property type="match status" value="1"/>
</dbReference>
<dbReference type="SUPFAM" id="SSF53597">
    <property type="entry name" value="Dihydrofolate reductase-like"/>
    <property type="match status" value="1"/>
</dbReference>
<organism evidence="2">
    <name type="scientific">uncultured Microcoleus sp</name>
    <dbReference type="NCBI Taxonomy" id="259945"/>
    <lineage>
        <taxon>Bacteria</taxon>
        <taxon>Bacillati</taxon>
        <taxon>Cyanobacteriota</taxon>
        <taxon>Cyanophyceae</taxon>
        <taxon>Oscillatoriophycideae</taxon>
        <taxon>Oscillatoriales</taxon>
        <taxon>Microcoleaceae</taxon>
        <taxon>Microcoleus</taxon>
        <taxon>environmental samples</taxon>
    </lineage>
</organism>
<evidence type="ECO:0000259" key="1">
    <source>
        <dbReference type="Pfam" id="PF01872"/>
    </source>
</evidence>
<sequence length="170" mass="19263">MRKIVLFIASSLDSYIARSNGDIDWLFTDQNYGYTKFLDSIDTVLMGRKTYEQVLTFGEYPYPEKKSYVFTKNLDFQATDDVEVVTHLESFVKDLRLLDGKNIWLVGGSLLIRDFLNQNFVNEVILSVHPIILGEGIPLFVNPINTTALQLTGCQTYSSGLVQLSYDVAT</sequence>
<dbReference type="Gene3D" id="3.40.430.10">
    <property type="entry name" value="Dihydrofolate Reductase, subunit A"/>
    <property type="match status" value="1"/>
</dbReference>
<protein>
    <submittedName>
        <fullName evidence="2">Dihydrofolate reductase</fullName>
        <ecNumber evidence="2">1.5.1.3</ecNumber>
    </submittedName>
</protein>
<feature type="domain" description="Bacterial bifunctional deaminase-reductase C-terminal" evidence="1">
    <location>
        <begin position="2"/>
        <end position="162"/>
    </location>
</feature>
<keyword evidence="2" id="KW-0560">Oxidoreductase</keyword>
<dbReference type="GO" id="GO:0046654">
    <property type="term" value="P:tetrahydrofolate biosynthetic process"/>
    <property type="evidence" value="ECO:0007669"/>
    <property type="project" value="InterPro"/>
</dbReference>
<dbReference type="PANTHER" id="PTHR38011:SF11">
    <property type="entry name" value="2,5-DIAMINO-6-RIBOSYLAMINO-4(3H)-PYRIMIDINONE 5'-PHOSPHATE REDUCTASE"/>
    <property type="match status" value="1"/>
</dbReference>
<proteinExistence type="predicted"/>